<protein>
    <submittedName>
        <fullName evidence="1">Uncharacterized protein</fullName>
    </submittedName>
</protein>
<evidence type="ECO:0000313" key="1">
    <source>
        <dbReference type="EMBL" id="RCV46181.1"/>
    </source>
</evidence>
<dbReference type="EMBL" id="CM003536">
    <property type="protein sequence ID" value="RCV46181.1"/>
    <property type="molecule type" value="Genomic_DNA"/>
</dbReference>
<accession>A0A368SUS4</accession>
<dbReference type="AlphaFoldDB" id="A0A368SUS4"/>
<organism evidence="1">
    <name type="scientific">Setaria italica</name>
    <name type="common">Foxtail millet</name>
    <name type="synonym">Panicum italicum</name>
    <dbReference type="NCBI Taxonomy" id="4555"/>
    <lineage>
        <taxon>Eukaryota</taxon>
        <taxon>Viridiplantae</taxon>
        <taxon>Streptophyta</taxon>
        <taxon>Embryophyta</taxon>
        <taxon>Tracheophyta</taxon>
        <taxon>Spermatophyta</taxon>
        <taxon>Magnoliopsida</taxon>
        <taxon>Liliopsida</taxon>
        <taxon>Poales</taxon>
        <taxon>Poaceae</taxon>
        <taxon>PACMAD clade</taxon>
        <taxon>Panicoideae</taxon>
        <taxon>Panicodae</taxon>
        <taxon>Paniceae</taxon>
        <taxon>Cenchrinae</taxon>
        <taxon>Setaria</taxon>
    </lineage>
</organism>
<gene>
    <name evidence="1" type="ORF">SETIT_9G512300v2</name>
</gene>
<feature type="non-terminal residue" evidence="1">
    <location>
        <position position="1"/>
    </location>
</feature>
<reference evidence="1" key="2">
    <citation type="submission" date="2015-07" db="EMBL/GenBank/DDBJ databases">
        <authorList>
            <person name="Noorani M."/>
        </authorList>
    </citation>
    <scope>NUCLEOTIDE SEQUENCE</scope>
    <source>
        <strain evidence="1">Yugu1</strain>
    </source>
</reference>
<dbReference type="OrthoDB" id="695699at2759"/>
<name>A0A368SUS4_SETIT</name>
<proteinExistence type="predicted"/>
<sequence>EVLRPLREETSAIKLRLARVANHLECVMPSNMAELFGPCSPIHHSPTPLILTSLAAVCTSADSLVCQDTYVNIANSAINEMKTRISAIETHREHAIEVPFGTSTALMHPDSPIEQMLLQIITSVEDVVPVEDAFDDEEAILDAHVTIEDPIFLITIEDSPSYSMVEVKIEDAPMIIEDPPIEAVSSPARIAQRKVLKNLGILGNDGKLNEDVIKDYADRLKELLPSNDLKPLMNLKGHGFLEVLVELSLSLC</sequence>
<reference evidence="1" key="1">
    <citation type="journal article" date="2012" name="Nat. Biotechnol.">
        <title>Reference genome sequence of the model plant Setaria.</title>
        <authorList>
            <person name="Bennetzen J.L."/>
            <person name="Schmutz J."/>
            <person name="Wang H."/>
            <person name="Percifield R."/>
            <person name="Hawkins J."/>
            <person name="Pontaroli A.C."/>
            <person name="Estep M."/>
            <person name="Feng L."/>
            <person name="Vaughn J.N."/>
            <person name="Grimwood J."/>
            <person name="Jenkins J."/>
            <person name="Barry K."/>
            <person name="Lindquist E."/>
            <person name="Hellsten U."/>
            <person name="Deshpande S."/>
            <person name="Wang X."/>
            <person name="Wu X."/>
            <person name="Mitros T."/>
            <person name="Triplett J."/>
            <person name="Yang X."/>
            <person name="Ye C.Y."/>
            <person name="Mauro-Herrera M."/>
            <person name="Wang L."/>
            <person name="Li P."/>
            <person name="Sharma M."/>
            <person name="Sharma R."/>
            <person name="Ronald P.C."/>
            <person name="Panaud O."/>
            <person name="Kellogg E.A."/>
            <person name="Brutnell T.P."/>
            <person name="Doust A.N."/>
            <person name="Tuskan G.A."/>
            <person name="Rokhsar D."/>
            <person name="Devos K.M."/>
        </authorList>
    </citation>
    <scope>NUCLEOTIDE SEQUENCE [LARGE SCALE GENOMIC DNA]</scope>
    <source>
        <strain evidence="1">Yugu1</strain>
    </source>
</reference>